<protein>
    <submittedName>
        <fullName evidence="1">Uncharacterized protein</fullName>
    </submittedName>
</protein>
<gene>
    <name evidence="1" type="ORF">AVEN_18665_1</name>
</gene>
<reference evidence="1 2" key="1">
    <citation type="journal article" date="2019" name="Sci. Rep.">
        <title>Orb-weaving spider Araneus ventricosus genome elucidates the spidroin gene catalogue.</title>
        <authorList>
            <person name="Kono N."/>
            <person name="Nakamura H."/>
            <person name="Ohtoshi R."/>
            <person name="Moran D.A.P."/>
            <person name="Shinohara A."/>
            <person name="Yoshida Y."/>
            <person name="Fujiwara M."/>
            <person name="Mori M."/>
            <person name="Tomita M."/>
            <person name="Arakawa K."/>
        </authorList>
    </citation>
    <scope>NUCLEOTIDE SEQUENCE [LARGE SCALE GENOMIC DNA]</scope>
</reference>
<dbReference type="EMBL" id="BGPR01009598">
    <property type="protein sequence ID" value="GBN41076.1"/>
    <property type="molecule type" value="Genomic_DNA"/>
</dbReference>
<evidence type="ECO:0000313" key="2">
    <source>
        <dbReference type="Proteomes" id="UP000499080"/>
    </source>
</evidence>
<keyword evidence="2" id="KW-1185">Reference proteome</keyword>
<accession>A0A4Y2NTI9</accession>
<proteinExistence type="predicted"/>
<dbReference type="Proteomes" id="UP000499080">
    <property type="component" value="Unassembled WGS sequence"/>
</dbReference>
<evidence type="ECO:0000313" key="1">
    <source>
        <dbReference type="EMBL" id="GBN41076.1"/>
    </source>
</evidence>
<organism evidence="1 2">
    <name type="scientific">Araneus ventricosus</name>
    <name type="common">Orbweaver spider</name>
    <name type="synonym">Epeira ventricosa</name>
    <dbReference type="NCBI Taxonomy" id="182803"/>
    <lineage>
        <taxon>Eukaryota</taxon>
        <taxon>Metazoa</taxon>
        <taxon>Ecdysozoa</taxon>
        <taxon>Arthropoda</taxon>
        <taxon>Chelicerata</taxon>
        <taxon>Arachnida</taxon>
        <taxon>Araneae</taxon>
        <taxon>Araneomorphae</taxon>
        <taxon>Entelegynae</taxon>
        <taxon>Araneoidea</taxon>
        <taxon>Araneidae</taxon>
        <taxon>Araneus</taxon>
    </lineage>
</organism>
<comment type="caution">
    <text evidence="1">The sequence shown here is derived from an EMBL/GenBank/DDBJ whole genome shotgun (WGS) entry which is preliminary data.</text>
</comment>
<dbReference type="AlphaFoldDB" id="A0A4Y2NTI9"/>
<name>A0A4Y2NTI9_ARAVE</name>
<sequence>MIFSKTTLEGSLQNIQHPGYLKNKLHVSIQLWRNEWDNGDNVRNVHLVLPKVKEHTVARPEVVMRMCCSARLSERHWFGLEASWLAASSLQAHFVSPGPQRLEVSGRALSNH</sequence>